<dbReference type="Pfam" id="PF01436">
    <property type="entry name" value="NHL"/>
    <property type="match status" value="3"/>
</dbReference>
<feature type="repeat" description="NHL" evidence="4">
    <location>
        <begin position="751"/>
        <end position="787"/>
    </location>
</feature>
<dbReference type="OrthoDB" id="10005131at2759"/>
<comment type="caution">
    <text evidence="7">The sequence shown here is derived from an EMBL/GenBank/DDBJ whole genome shotgun (WGS) entry which is preliminary data.</text>
</comment>
<dbReference type="EMBL" id="CAJNOI010000247">
    <property type="protein sequence ID" value="CAF1207821.1"/>
    <property type="molecule type" value="Genomic_DNA"/>
</dbReference>
<proteinExistence type="predicted"/>
<sequence>MTTRLLPNKKSHPNYHVESLELFHLIWFDDGNSDNNKNVEDILRSTITQFTRFHDMILGRQYIENISADYRLVLLISNHLSNEIIPVIHKLQQVPLIYIYSVNGKVNEQWVKQFSKVKIMVTTLQYFVSTIRLNFRIHKQEEKSSSSNNMFTASAGNSTLEVGGEFVFLQTLIDCLLRMKPNKQDINELICDLEKKYENNTTMLNCLHNFHDTYSRDKTIYWYSKESFFYETINTALRQQDIHTMFLWRSFLFDMYHQLRELQSEQNIKVYRGQNISKRELETLKKRIGKLISVNSFLSTSNDRTMAAFFADSGAKSDDLVPVLFEIEADPLMVDTKPFADISKYSNYPGEQEILFMFGSIFRVVKIHQEIEPVWIIEMKLCDDDDEDVQEVLEYMQKQNGKGETNLQTLAKLMWQMGHHDLAKKYYVYFLKDLQSDDALQLSVYEDIAAIESQKGDYNGSMKWKQKALEFERLNTALHSNNSRVPTIHSSARWARKAITVAGGHGLGKELNQLYLPEGLVVDDDRTVYIADWWNNRVMAWKQNEIEGRIVVGENRDELEELFRPSDLIIDKEQNCFIISDNGKRRVVRFFRENTITSVETILDNILCWGLTIDDEGSLYVTDIEKHAIRRYRREENMTTGTIVAGGNKRGKLNNQFSTPLYVFVDSEHAIYVSDHENHRVMKWAEGATEGIRVAGGQSAGQDLAHLWYPNGIIVDKEGTIYIADSQNHRVMRWRQGEPQGELVAGGHGQGENDEQLNEPKSLSFDNNGNMYVTDKNNHRVQLFSIH</sequence>
<organism evidence="7 10">
    <name type="scientific">Adineta steineri</name>
    <dbReference type="NCBI Taxonomy" id="433720"/>
    <lineage>
        <taxon>Eukaryota</taxon>
        <taxon>Metazoa</taxon>
        <taxon>Spiralia</taxon>
        <taxon>Gnathifera</taxon>
        <taxon>Rotifera</taxon>
        <taxon>Eurotatoria</taxon>
        <taxon>Bdelloidea</taxon>
        <taxon>Adinetida</taxon>
        <taxon>Adinetidae</taxon>
        <taxon>Adineta</taxon>
    </lineage>
</organism>
<feature type="domain" description="ADP ribosyltransferase" evidence="6">
    <location>
        <begin position="202"/>
        <end position="370"/>
    </location>
</feature>
<dbReference type="Proteomes" id="UP000663877">
    <property type="component" value="Unassembled WGS sequence"/>
</dbReference>
<keyword evidence="1" id="KW-0732">Signal</keyword>
<feature type="repeat" description="NHL" evidence="4">
    <location>
        <begin position="505"/>
        <end position="544"/>
    </location>
</feature>
<dbReference type="Gene3D" id="2.120.10.30">
    <property type="entry name" value="TolB, C-terminal domain"/>
    <property type="match status" value="2"/>
</dbReference>
<gene>
    <name evidence="7" type="ORF">BJG266_LOCUS27274</name>
    <name evidence="8" type="ORF">QVE165_LOCUS41811</name>
</gene>
<keyword evidence="9" id="KW-1185">Reference proteome</keyword>
<name>A0A814WWR5_9BILA</name>
<evidence type="ECO:0000313" key="9">
    <source>
        <dbReference type="Proteomes" id="UP000663832"/>
    </source>
</evidence>
<dbReference type="Proteomes" id="UP000663832">
    <property type="component" value="Unassembled WGS sequence"/>
</dbReference>
<dbReference type="PANTHER" id="PTHR10680:SF28">
    <property type="entry name" value="SMP-30_GLUCONOLACTONASE_LRE-LIKE REGION DOMAIN-CONTAINING PROTEIN"/>
    <property type="match status" value="1"/>
</dbReference>
<reference evidence="7" key="1">
    <citation type="submission" date="2021-02" db="EMBL/GenBank/DDBJ databases">
        <authorList>
            <person name="Nowell W R."/>
        </authorList>
    </citation>
    <scope>NUCLEOTIDE SEQUENCE</scope>
</reference>
<dbReference type="PROSITE" id="PS51125">
    <property type="entry name" value="NHL"/>
    <property type="match status" value="2"/>
</dbReference>
<dbReference type="AlphaFoldDB" id="A0A814WWR5"/>
<evidence type="ECO:0000256" key="5">
    <source>
        <dbReference type="SAM" id="MobiDB-lite"/>
    </source>
</evidence>
<protein>
    <recommendedName>
        <fullName evidence="6">ADP ribosyltransferase domain-containing protein</fullName>
    </recommendedName>
</protein>
<dbReference type="InterPro" id="IPR011042">
    <property type="entry name" value="6-blade_b-propeller_TolB-like"/>
</dbReference>
<evidence type="ECO:0000256" key="1">
    <source>
        <dbReference type="ARBA" id="ARBA00022729"/>
    </source>
</evidence>
<dbReference type="SUPFAM" id="SSF101898">
    <property type="entry name" value="NHL repeat"/>
    <property type="match status" value="1"/>
</dbReference>
<dbReference type="InterPro" id="IPR001258">
    <property type="entry name" value="NHL_repeat"/>
</dbReference>
<dbReference type="PROSITE" id="PS51996">
    <property type="entry name" value="TR_MART"/>
    <property type="match status" value="1"/>
</dbReference>
<evidence type="ECO:0000256" key="4">
    <source>
        <dbReference type="PROSITE-ProRule" id="PRU00504"/>
    </source>
</evidence>
<feature type="region of interest" description="Disordered" evidence="5">
    <location>
        <begin position="741"/>
        <end position="761"/>
    </location>
</feature>
<dbReference type="CDD" id="cd05819">
    <property type="entry name" value="NHL"/>
    <property type="match status" value="1"/>
</dbReference>
<dbReference type="SUPFAM" id="SSF56399">
    <property type="entry name" value="ADP-ribosylation"/>
    <property type="match status" value="1"/>
</dbReference>
<dbReference type="Pfam" id="PF03496">
    <property type="entry name" value="ADPrib_exo_Tox"/>
    <property type="match status" value="1"/>
</dbReference>
<accession>A0A814WWR5</accession>
<keyword evidence="2" id="KW-0677">Repeat</keyword>
<dbReference type="GO" id="GO:0005576">
    <property type="term" value="C:extracellular region"/>
    <property type="evidence" value="ECO:0007669"/>
    <property type="project" value="InterPro"/>
</dbReference>
<dbReference type="PANTHER" id="PTHR10680">
    <property type="entry name" value="PEPTIDYL-GLYCINE ALPHA-AMIDATING MONOOXYGENASE"/>
    <property type="match status" value="1"/>
</dbReference>
<dbReference type="Gene3D" id="3.90.176.10">
    <property type="entry name" value="Toxin ADP-ribosyltransferase, Chain A, domain 1"/>
    <property type="match status" value="1"/>
</dbReference>
<evidence type="ECO:0000313" key="10">
    <source>
        <dbReference type="Proteomes" id="UP000663877"/>
    </source>
</evidence>
<dbReference type="EMBL" id="CAJNOM010000504">
    <property type="protein sequence ID" value="CAF1474392.1"/>
    <property type="molecule type" value="Genomic_DNA"/>
</dbReference>
<evidence type="ECO:0000313" key="8">
    <source>
        <dbReference type="EMBL" id="CAF1474392.1"/>
    </source>
</evidence>
<evidence type="ECO:0000259" key="6">
    <source>
        <dbReference type="Pfam" id="PF03496"/>
    </source>
</evidence>
<evidence type="ECO:0000256" key="2">
    <source>
        <dbReference type="ARBA" id="ARBA00022737"/>
    </source>
</evidence>
<evidence type="ECO:0000256" key="3">
    <source>
        <dbReference type="ARBA" id="ARBA00023180"/>
    </source>
</evidence>
<evidence type="ECO:0000313" key="7">
    <source>
        <dbReference type="EMBL" id="CAF1207821.1"/>
    </source>
</evidence>
<dbReference type="InterPro" id="IPR003540">
    <property type="entry name" value="ADP-ribosyltransferase"/>
</dbReference>
<keyword evidence="3" id="KW-0325">Glycoprotein</keyword>